<dbReference type="AlphaFoldDB" id="A0A8S4Q9H9"/>
<accession>A0A8S4Q9H9</accession>
<evidence type="ECO:0000313" key="6">
    <source>
        <dbReference type="EMBL" id="CAH1801173.1"/>
    </source>
</evidence>
<evidence type="ECO:0000256" key="4">
    <source>
        <dbReference type="SAM" id="SignalP"/>
    </source>
</evidence>
<dbReference type="EMBL" id="CAIIXF020000012">
    <property type="protein sequence ID" value="CAH1801173.1"/>
    <property type="molecule type" value="Genomic_DNA"/>
</dbReference>
<evidence type="ECO:0000256" key="3">
    <source>
        <dbReference type="ARBA" id="ARBA00023002"/>
    </source>
</evidence>
<organism evidence="6 7">
    <name type="scientific">Owenia fusiformis</name>
    <name type="common">Polychaete worm</name>
    <dbReference type="NCBI Taxonomy" id="6347"/>
    <lineage>
        <taxon>Eukaryota</taxon>
        <taxon>Metazoa</taxon>
        <taxon>Spiralia</taxon>
        <taxon>Lophotrochozoa</taxon>
        <taxon>Annelida</taxon>
        <taxon>Polychaeta</taxon>
        <taxon>Sedentaria</taxon>
        <taxon>Canalipalpata</taxon>
        <taxon>Sabellida</taxon>
        <taxon>Oweniida</taxon>
        <taxon>Oweniidae</taxon>
        <taxon>Owenia</taxon>
    </lineage>
</organism>
<feature type="signal peptide" evidence="4">
    <location>
        <begin position="1"/>
        <end position="18"/>
    </location>
</feature>
<dbReference type="InterPro" id="IPR002372">
    <property type="entry name" value="PQQ_rpt_dom"/>
</dbReference>
<proteinExistence type="inferred from homology"/>
<dbReference type="PANTHER" id="PTHR32303">
    <property type="entry name" value="QUINOPROTEIN ALCOHOL DEHYDROGENASE (CYTOCHROME C)"/>
    <property type="match status" value="1"/>
</dbReference>
<sequence>MPAFVFLMSYLYIATCNAGDGVSFKNYMNKICGSEYYRMEDFSDVMNMCKSVKNKYRDRYDNVSKWKCKYFVKSGEDYVMKVKVESKPANFIHILVDQKGNLVNLQNGSFTRNDCVQLSEHWEHYGNTVGGTRYSPLDEINVNNVRNLTLAWTFRYGPSPWRYEVDNKHKDQEAPIMVEDGSEERNDLLILCTPWRSIVALNPTTGVEVWRNNDGVSILSNVSGTTCRGVSSWVDPLKPRGTLCKRSIYLTSVDVRLFAVDAATGKICSDFGNKGFVSLAVATPDARFECIEYLQPPAVVRDVLILGQAIWDGCGTNTPKGVVPAFDARTGEFMWKFMIVPEDPYDPAMKTYRNGTEAVGAGNAWATMSGDDDLGLVYVPTSSASLDLLGIYRIGDGHYCDSVVALNVSDGKVVWFRQLIHHDVFDYDINAQPVVGEITRDGKKRKVVLQGTKMGFLYVLDAKTGEPVFDIEEQPVPTFSELPGEILSPTQPFPMDDFLKLTKTSIDLRSGKDLWGRTSDQEQACVDFINSSGIDPIGKIFTATLISRPTIMIPGVLGGMNMGGSVALDPTRSIAVAATQNFIMMRQLFPNTQHSQHGVI</sequence>
<comment type="similarity">
    <text evidence="2">Belongs to the bacterial PQQ dehydrogenase family.</text>
</comment>
<evidence type="ECO:0000256" key="2">
    <source>
        <dbReference type="ARBA" id="ARBA00008156"/>
    </source>
</evidence>
<comment type="cofactor">
    <cofactor evidence="1">
        <name>pyrroloquinoline quinone</name>
        <dbReference type="ChEBI" id="CHEBI:58442"/>
    </cofactor>
</comment>
<dbReference type="Gene3D" id="2.140.10.10">
    <property type="entry name" value="Quinoprotein alcohol dehydrogenase-like superfamily"/>
    <property type="match status" value="1"/>
</dbReference>
<keyword evidence="7" id="KW-1185">Reference proteome</keyword>
<feature type="domain" description="Pyrrolo-quinoline quinone repeat" evidence="5">
    <location>
        <begin position="122"/>
        <end position="596"/>
    </location>
</feature>
<dbReference type="PANTHER" id="PTHR32303:SF4">
    <property type="entry name" value="QUINOPROTEIN GLUCOSE DEHYDROGENASE"/>
    <property type="match status" value="1"/>
</dbReference>
<protein>
    <recommendedName>
        <fullName evidence="5">Pyrrolo-quinoline quinone repeat domain-containing protein</fullName>
    </recommendedName>
</protein>
<dbReference type="GO" id="GO:0008876">
    <property type="term" value="F:quinoprotein glucose dehydrogenase activity"/>
    <property type="evidence" value="ECO:0007669"/>
    <property type="project" value="TreeGrafter"/>
</dbReference>
<reference evidence="6" key="1">
    <citation type="submission" date="2022-03" db="EMBL/GenBank/DDBJ databases">
        <authorList>
            <person name="Martin C."/>
        </authorList>
    </citation>
    <scope>NUCLEOTIDE SEQUENCE</scope>
</reference>
<dbReference type="SUPFAM" id="SSF50998">
    <property type="entry name" value="Quinoprotein alcohol dehydrogenase-like"/>
    <property type="match status" value="1"/>
</dbReference>
<evidence type="ECO:0000256" key="1">
    <source>
        <dbReference type="ARBA" id="ARBA00001931"/>
    </source>
</evidence>
<name>A0A8S4Q9H9_OWEFU</name>
<evidence type="ECO:0000259" key="5">
    <source>
        <dbReference type="Pfam" id="PF01011"/>
    </source>
</evidence>
<keyword evidence="3" id="KW-0560">Oxidoreductase</keyword>
<dbReference type="OrthoDB" id="416253at2759"/>
<dbReference type="InterPro" id="IPR011047">
    <property type="entry name" value="Quinoprotein_ADH-like_sf"/>
</dbReference>
<feature type="chain" id="PRO_5035844985" description="Pyrrolo-quinoline quinone repeat domain-containing protein" evidence="4">
    <location>
        <begin position="19"/>
        <end position="600"/>
    </location>
</feature>
<evidence type="ECO:0000313" key="7">
    <source>
        <dbReference type="Proteomes" id="UP000749559"/>
    </source>
</evidence>
<dbReference type="Proteomes" id="UP000749559">
    <property type="component" value="Unassembled WGS sequence"/>
</dbReference>
<comment type="caution">
    <text evidence="6">The sequence shown here is derived from an EMBL/GenBank/DDBJ whole genome shotgun (WGS) entry which is preliminary data.</text>
</comment>
<keyword evidence="4" id="KW-0732">Signal</keyword>
<dbReference type="Pfam" id="PF01011">
    <property type="entry name" value="PQQ"/>
    <property type="match status" value="1"/>
</dbReference>
<gene>
    <name evidence="6" type="ORF">OFUS_LOCUS24988</name>
</gene>